<dbReference type="AlphaFoldDB" id="A0A5A9PI47"/>
<reference evidence="2 3" key="1">
    <citation type="journal article" date="2019" name="Mol. Ecol. Resour.">
        <title>Chromosome-level genome assembly of Triplophysa tibetana, a fish adapted to the harsh high-altitude environment of the Tibetan Plateau.</title>
        <authorList>
            <person name="Yang X."/>
            <person name="Liu H."/>
            <person name="Ma Z."/>
            <person name="Zou Y."/>
            <person name="Zou M."/>
            <person name="Mao Y."/>
            <person name="Li X."/>
            <person name="Wang H."/>
            <person name="Chen T."/>
            <person name="Wang W."/>
            <person name="Yang R."/>
        </authorList>
    </citation>
    <scope>NUCLEOTIDE SEQUENCE [LARGE SCALE GENOMIC DNA]</scope>
    <source>
        <strain evidence="2">TTIB1903HZAU</strain>
        <tissue evidence="2">Muscle</tissue>
    </source>
</reference>
<keyword evidence="1" id="KW-1133">Transmembrane helix</keyword>
<organism evidence="2 3">
    <name type="scientific">Triplophysa tibetana</name>
    <dbReference type="NCBI Taxonomy" id="1572043"/>
    <lineage>
        <taxon>Eukaryota</taxon>
        <taxon>Metazoa</taxon>
        <taxon>Chordata</taxon>
        <taxon>Craniata</taxon>
        <taxon>Vertebrata</taxon>
        <taxon>Euteleostomi</taxon>
        <taxon>Actinopterygii</taxon>
        <taxon>Neopterygii</taxon>
        <taxon>Teleostei</taxon>
        <taxon>Ostariophysi</taxon>
        <taxon>Cypriniformes</taxon>
        <taxon>Nemacheilidae</taxon>
        <taxon>Triplophysa</taxon>
    </lineage>
</organism>
<keyword evidence="1" id="KW-0812">Transmembrane</keyword>
<evidence type="ECO:0000256" key="1">
    <source>
        <dbReference type="SAM" id="Phobius"/>
    </source>
</evidence>
<proteinExistence type="predicted"/>
<comment type="caution">
    <text evidence="2">The sequence shown here is derived from an EMBL/GenBank/DDBJ whole genome shotgun (WGS) entry which is preliminary data.</text>
</comment>
<keyword evidence="1" id="KW-0472">Membrane</keyword>
<protein>
    <submittedName>
        <fullName evidence="2">Uncharacterized protein</fullName>
    </submittedName>
</protein>
<dbReference type="EMBL" id="SOYY01000004">
    <property type="protein sequence ID" value="KAA0722054.1"/>
    <property type="molecule type" value="Genomic_DNA"/>
</dbReference>
<name>A0A5A9PI47_9TELE</name>
<dbReference type="PANTHER" id="PTHR38706:SF2">
    <property type="match status" value="1"/>
</dbReference>
<accession>A0A5A9PI47</accession>
<evidence type="ECO:0000313" key="3">
    <source>
        <dbReference type="Proteomes" id="UP000324632"/>
    </source>
</evidence>
<sequence>MVITLNELSQLKETNFGQPDPRHGLRLLWWFADECVDNINGNMIALFNPADGHFGFRRFYNRIEDDEDRLLPMINLPYYEVGNLSSGSLPKDVTANYNRNHADSNADRIIVRFQPNPPSFDRIYVTQHSDQINFNANTTYRISHGLLKTIKTLRLEDFLKRTRNDSPFGLIFQPRYNQVHSTHLQSQHITYQATEDSTCLYICMLIFLIIMLALFIFIYVNMKTVVKKQWF</sequence>
<gene>
    <name evidence="2" type="ORF">E1301_Tti012128</name>
</gene>
<keyword evidence="3" id="KW-1185">Reference proteome</keyword>
<dbReference type="Proteomes" id="UP000324632">
    <property type="component" value="Chromosome 4"/>
</dbReference>
<evidence type="ECO:0000313" key="2">
    <source>
        <dbReference type="EMBL" id="KAA0722054.1"/>
    </source>
</evidence>
<dbReference type="PANTHER" id="PTHR38706">
    <property type="entry name" value="SI:CH211-198C19.1-RELATED"/>
    <property type="match status" value="1"/>
</dbReference>
<feature type="transmembrane region" description="Helical" evidence="1">
    <location>
        <begin position="200"/>
        <end position="220"/>
    </location>
</feature>